<dbReference type="Proteomes" id="UP000009168">
    <property type="component" value="Unassembled WGS sequence"/>
</dbReference>
<keyword evidence="1 2" id="KW-0812">Transmembrane</keyword>
<accession>W7XFJ5</accession>
<keyword evidence="3" id="KW-1185">Reference proteome</keyword>
<evidence type="ECO:0000313" key="2">
    <source>
        <dbReference type="EMBL" id="EWS71574.1"/>
    </source>
</evidence>
<evidence type="ECO:0000313" key="3">
    <source>
        <dbReference type="Proteomes" id="UP000009168"/>
    </source>
</evidence>
<dbReference type="RefSeq" id="XP_012655887.1">
    <property type="nucleotide sequence ID" value="XM_012800433.1"/>
</dbReference>
<dbReference type="SMR" id="W7XFJ5"/>
<sequence length="119" mass="14271">MDWIHICLQHKYILIKLLLIKVSLCLIFRLLLYNAQCILFYQPHKPNHFKNQQLFQISEVKDFLTIMTKLIFIPFEVDQPFSLIRFPLVCQLLSIDLNIFNSLFLIQYNNNKFLSPLIN</sequence>
<reference evidence="3" key="1">
    <citation type="journal article" date="2006" name="PLoS Biol.">
        <title>Macronuclear genome sequence of the ciliate Tetrahymena thermophila, a model eukaryote.</title>
        <authorList>
            <person name="Eisen J.A."/>
            <person name="Coyne R.S."/>
            <person name="Wu M."/>
            <person name="Wu D."/>
            <person name="Thiagarajan M."/>
            <person name="Wortman J.R."/>
            <person name="Badger J.H."/>
            <person name="Ren Q."/>
            <person name="Amedeo P."/>
            <person name="Jones K.M."/>
            <person name="Tallon L.J."/>
            <person name="Delcher A.L."/>
            <person name="Salzberg S.L."/>
            <person name="Silva J.C."/>
            <person name="Haas B.J."/>
            <person name="Majoros W.H."/>
            <person name="Farzad M."/>
            <person name="Carlton J.M."/>
            <person name="Smith R.K. Jr."/>
            <person name="Garg J."/>
            <person name="Pearlman R.E."/>
            <person name="Karrer K.M."/>
            <person name="Sun L."/>
            <person name="Manning G."/>
            <person name="Elde N.C."/>
            <person name="Turkewitz A.P."/>
            <person name="Asai D.J."/>
            <person name="Wilkes D.E."/>
            <person name="Wang Y."/>
            <person name="Cai H."/>
            <person name="Collins K."/>
            <person name="Stewart B.A."/>
            <person name="Lee S.R."/>
            <person name="Wilamowska K."/>
            <person name="Weinberg Z."/>
            <person name="Ruzzo W.L."/>
            <person name="Wloga D."/>
            <person name="Gaertig J."/>
            <person name="Frankel J."/>
            <person name="Tsao C.-C."/>
            <person name="Gorovsky M.A."/>
            <person name="Keeling P.J."/>
            <person name="Waller R.F."/>
            <person name="Patron N.J."/>
            <person name="Cherry J.M."/>
            <person name="Stover N.A."/>
            <person name="Krieger C.J."/>
            <person name="del Toro C."/>
            <person name="Ryder H.F."/>
            <person name="Williamson S.C."/>
            <person name="Barbeau R.A."/>
            <person name="Hamilton E.P."/>
            <person name="Orias E."/>
        </authorList>
    </citation>
    <scope>NUCLEOTIDE SEQUENCE [LARGE SCALE GENOMIC DNA]</scope>
    <source>
        <strain evidence="3">SB210</strain>
    </source>
</reference>
<gene>
    <name evidence="2" type="ORF">TTHERM_001243407</name>
</gene>
<dbReference type="GeneID" id="24441999"/>
<keyword evidence="1" id="KW-1133">Transmembrane helix</keyword>
<evidence type="ECO:0000256" key="1">
    <source>
        <dbReference type="SAM" id="Phobius"/>
    </source>
</evidence>
<protein>
    <submittedName>
        <fullName evidence="2">Transmembrane protein, putative</fullName>
    </submittedName>
</protein>
<dbReference type="EMBL" id="GG662384">
    <property type="protein sequence ID" value="EWS71574.1"/>
    <property type="molecule type" value="Genomic_DNA"/>
</dbReference>
<organism evidence="2 3">
    <name type="scientific">Tetrahymena thermophila (strain SB210)</name>
    <dbReference type="NCBI Taxonomy" id="312017"/>
    <lineage>
        <taxon>Eukaryota</taxon>
        <taxon>Sar</taxon>
        <taxon>Alveolata</taxon>
        <taxon>Ciliophora</taxon>
        <taxon>Intramacronucleata</taxon>
        <taxon>Oligohymenophorea</taxon>
        <taxon>Hymenostomatida</taxon>
        <taxon>Tetrahymenina</taxon>
        <taxon>Tetrahymenidae</taxon>
        <taxon>Tetrahymena</taxon>
    </lineage>
</organism>
<dbReference type="AlphaFoldDB" id="W7XFJ5"/>
<keyword evidence="1" id="KW-0472">Membrane</keyword>
<proteinExistence type="predicted"/>
<feature type="transmembrane region" description="Helical" evidence="1">
    <location>
        <begin position="12"/>
        <end position="32"/>
    </location>
</feature>
<name>W7XFJ5_TETTS</name>
<dbReference type="KEGG" id="tet:TTHERM_001243407"/>
<dbReference type="InParanoid" id="W7XFJ5"/>